<organism evidence="1 2">
    <name type="scientific">Biomphalaria pfeifferi</name>
    <name type="common">Bloodfluke planorb</name>
    <name type="synonym">Freshwater snail</name>
    <dbReference type="NCBI Taxonomy" id="112525"/>
    <lineage>
        <taxon>Eukaryota</taxon>
        <taxon>Metazoa</taxon>
        <taxon>Spiralia</taxon>
        <taxon>Lophotrochozoa</taxon>
        <taxon>Mollusca</taxon>
        <taxon>Gastropoda</taxon>
        <taxon>Heterobranchia</taxon>
        <taxon>Euthyneura</taxon>
        <taxon>Panpulmonata</taxon>
        <taxon>Hygrophila</taxon>
        <taxon>Lymnaeoidea</taxon>
        <taxon>Planorbidae</taxon>
        <taxon>Biomphalaria</taxon>
    </lineage>
</organism>
<reference evidence="1" key="1">
    <citation type="journal article" date="2023" name="PLoS Negl. Trop. Dis.">
        <title>A genome sequence for Biomphalaria pfeifferi, the major vector snail for the human-infecting parasite Schistosoma mansoni.</title>
        <authorList>
            <person name="Bu L."/>
            <person name="Lu L."/>
            <person name="Laidemitt M.R."/>
            <person name="Zhang S.M."/>
            <person name="Mutuku M."/>
            <person name="Mkoji G."/>
            <person name="Steinauer M."/>
            <person name="Loker E.S."/>
        </authorList>
    </citation>
    <scope>NUCLEOTIDE SEQUENCE</scope>
    <source>
        <strain evidence="1">KasaAsao</strain>
    </source>
</reference>
<evidence type="ECO:0000313" key="2">
    <source>
        <dbReference type="Proteomes" id="UP001233172"/>
    </source>
</evidence>
<comment type="caution">
    <text evidence="1">The sequence shown here is derived from an EMBL/GenBank/DDBJ whole genome shotgun (WGS) entry which is preliminary data.</text>
</comment>
<dbReference type="GO" id="GO:0000428">
    <property type="term" value="C:DNA-directed RNA polymerase complex"/>
    <property type="evidence" value="ECO:0007669"/>
    <property type="project" value="UniProtKB-KW"/>
</dbReference>
<protein>
    <submittedName>
        <fullName evidence="1">DNA-directed RNA polymerase II subunit RPB1</fullName>
    </submittedName>
</protein>
<gene>
    <name evidence="1" type="ORF">Bpfe_010984</name>
</gene>
<keyword evidence="1" id="KW-0804">Transcription</keyword>
<dbReference type="Proteomes" id="UP001233172">
    <property type="component" value="Unassembled WGS sequence"/>
</dbReference>
<name>A0AAD8FD69_BIOPF</name>
<keyword evidence="1" id="KW-0240">DNA-directed RNA polymerase</keyword>
<dbReference type="AlphaFoldDB" id="A0AAD8FD69"/>
<proteinExistence type="predicted"/>
<sequence>MDTNYGRNDKKLGMTGNTAIASVAASLYNSSNRNSFTHGENLIPKANCNLYTWGKISNDETRFFGSSEKYSPSTGFSSIAATHSTTSPGFISRGGFSPPFFGVKDSPYAAHHKNQYMNTLSPESESSIYQGSHFMTPNHNTGNISSTTTPVPGVQRSPCYCQKSPKMILCKTCGETFTGRVRAVCPAHPKKIFLMDIECCIVCQSENLKELCDA</sequence>
<evidence type="ECO:0000313" key="1">
    <source>
        <dbReference type="EMBL" id="KAK0059523.1"/>
    </source>
</evidence>
<keyword evidence="2" id="KW-1185">Reference proteome</keyword>
<reference evidence="1" key="2">
    <citation type="submission" date="2023-04" db="EMBL/GenBank/DDBJ databases">
        <authorList>
            <person name="Bu L."/>
            <person name="Lu L."/>
            <person name="Laidemitt M.R."/>
            <person name="Zhang S.M."/>
            <person name="Mutuku M."/>
            <person name="Mkoji G."/>
            <person name="Steinauer M."/>
            <person name="Loker E.S."/>
        </authorList>
    </citation>
    <scope>NUCLEOTIDE SEQUENCE</scope>
    <source>
        <strain evidence="1">KasaAsao</strain>
        <tissue evidence="1">Whole Snail</tissue>
    </source>
</reference>
<dbReference type="EMBL" id="JASAOG010000041">
    <property type="protein sequence ID" value="KAK0059523.1"/>
    <property type="molecule type" value="Genomic_DNA"/>
</dbReference>
<accession>A0AAD8FD69</accession>